<dbReference type="EMBL" id="LAJX01000135">
    <property type="protein sequence ID" value="KJV06092.1"/>
    <property type="molecule type" value="Genomic_DNA"/>
</dbReference>
<dbReference type="PROSITE" id="PS50006">
    <property type="entry name" value="FHA_DOMAIN"/>
    <property type="match status" value="1"/>
</dbReference>
<dbReference type="RefSeq" id="WP_045779644.1">
    <property type="nucleotide sequence ID" value="NZ_LAJX01000135.1"/>
</dbReference>
<dbReference type="OrthoDB" id="151099at2"/>
<dbReference type="Pfam" id="PF00498">
    <property type="entry name" value="FHA"/>
    <property type="match status" value="1"/>
</dbReference>
<evidence type="ECO:0000259" key="1">
    <source>
        <dbReference type="PROSITE" id="PS50006"/>
    </source>
</evidence>
<reference evidence="3" key="1">
    <citation type="submission" date="2015-03" db="EMBL/GenBank/DDBJ databases">
        <title>Draft genome sequence of a novel methanotroph (Sn10-6) isolated from flooded ricefield rhizosphere in India.</title>
        <authorList>
            <person name="Pandit P.S."/>
            <person name="Pore S.D."/>
            <person name="Arora P."/>
            <person name="Kapse N.G."/>
            <person name="Dhakephalkar P.K."/>
            <person name="Rahalkar M.C."/>
        </authorList>
    </citation>
    <scope>NUCLEOTIDE SEQUENCE [LARGE SCALE GENOMIC DNA]</scope>
    <source>
        <strain evidence="3">Sn10-6</strain>
    </source>
</reference>
<dbReference type="SUPFAM" id="SSF49879">
    <property type="entry name" value="SMAD/FHA domain"/>
    <property type="match status" value="2"/>
</dbReference>
<name>A0A0F3IHD7_9GAMM</name>
<evidence type="ECO:0000313" key="3">
    <source>
        <dbReference type="Proteomes" id="UP000033684"/>
    </source>
</evidence>
<dbReference type="Proteomes" id="UP000033684">
    <property type="component" value="Unassembled WGS sequence"/>
</dbReference>
<gene>
    <name evidence="2" type="ORF">VZ94_13600</name>
</gene>
<sequence>MAKLTVYFKYKAIDSYIFENGVIHIGRDETNNIVIDSLAVAPAHAAIVIRDDSCTIKQLNESFPLIINGQRIKECQLNNNDTITIGKHDVVYNTTESVVEANEDSHEVVESVIYGRESFDYDAEHNSHLPAASLQVMNGQNIGKVLTLKKAMTRLGSNGNGVVVITKRKDGYFVSALENIGKLEVNNKPIENSYVKLNNNDMLTINQVSLQFFFS</sequence>
<evidence type="ECO:0000313" key="2">
    <source>
        <dbReference type="EMBL" id="KJV06092.1"/>
    </source>
</evidence>
<dbReference type="InterPro" id="IPR000253">
    <property type="entry name" value="FHA_dom"/>
</dbReference>
<keyword evidence="3" id="KW-1185">Reference proteome</keyword>
<proteinExistence type="predicted"/>
<reference evidence="2 3" key="2">
    <citation type="journal article" date="2016" name="Microb. Ecol.">
        <title>Genome Characteristics of a Novel Type I Methanotroph (Sn10-6) Isolated from a Flooded Indian Rice Field.</title>
        <authorList>
            <person name="Rahalkar M.C."/>
            <person name="Pandit P.S."/>
            <person name="Dhakephalkar P.K."/>
            <person name="Pore S."/>
            <person name="Arora P."/>
            <person name="Kapse N."/>
        </authorList>
    </citation>
    <scope>NUCLEOTIDE SEQUENCE [LARGE SCALE GENOMIC DNA]</scope>
    <source>
        <strain evidence="2 3">Sn10-6</strain>
    </source>
</reference>
<dbReference type="InterPro" id="IPR008984">
    <property type="entry name" value="SMAD_FHA_dom_sf"/>
</dbReference>
<dbReference type="AlphaFoldDB" id="A0A0F3IHD7"/>
<organism evidence="2 3">
    <name type="scientific">Methylocucumis oryzae</name>
    <dbReference type="NCBI Taxonomy" id="1632867"/>
    <lineage>
        <taxon>Bacteria</taxon>
        <taxon>Pseudomonadati</taxon>
        <taxon>Pseudomonadota</taxon>
        <taxon>Gammaproteobacteria</taxon>
        <taxon>Methylococcales</taxon>
        <taxon>Methylococcaceae</taxon>
        <taxon>Methylocucumis</taxon>
    </lineage>
</organism>
<protein>
    <submittedName>
        <fullName evidence="2">Forkhead-associated protein</fullName>
    </submittedName>
</protein>
<comment type="caution">
    <text evidence="2">The sequence shown here is derived from an EMBL/GenBank/DDBJ whole genome shotgun (WGS) entry which is preliminary data.</text>
</comment>
<accession>A0A0F3IHD7</accession>
<feature type="domain" description="FHA" evidence="1">
    <location>
        <begin position="23"/>
        <end position="72"/>
    </location>
</feature>
<dbReference type="CDD" id="cd00060">
    <property type="entry name" value="FHA"/>
    <property type="match status" value="1"/>
</dbReference>
<dbReference type="Gene3D" id="2.60.200.20">
    <property type="match status" value="1"/>
</dbReference>
<dbReference type="SMART" id="SM00240">
    <property type="entry name" value="FHA"/>
    <property type="match status" value="1"/>
</dbReference>